<dbReference type="Pfam" id="PF18723">
    <property type="entry name" value="HMUDK_hel"/>
    <property type="match status" value="1"/>
</dbReference>
<feature type="domain" description="Chromo" evidence="2">
    <location>
        <begin position="387"/>
        <end position="436"/>
    </location>
</feature>
<dbReference type="EMBL" id="WHVB01000036">
    <property type="protein sequence ID" value="KAF8467455.1"/>
    <property type="molecule type" value="Genomic_DNA"/>
</dbReference>
<comment type="caution">
    <text evidence="3">The sequence shown here is derived from an EMBL/GenBank/DDBJ whole genome shotgun (WGS) entry which is preliminary data.</text>
</comment>
<dbReference type="GO" id="GO:0006338">
    <property type="term" value="P:chromatin remodeling"/>
    <property type="evidence" value="ECO:0007669"/>
    <property type="project" value="UniProtKB-ARBA"/>
</dbReference>
<dbReference type="Proteomes" id="UP000759537">
    <property type="component" value="Unassembled WGS sequence"/>
</dbReference>
<dbReference type="PROSITE" id="PS50013">
    <property type="entry name" value="CHROMO_2"/>
    <property type="match status" value="1"/>
</dbReference>
<dbReference type="InterPro" id="IPR040684">
    <property type="entry name" value="HMUDK_hel"/>
</dbReference>
<reference evidence="3" key="2">
    <citation type="journal article" date="2020" name="Nat. Commun.">
        <title>Large-scale genome sequencing of mycorrhizal fungi provides insights into the early evolution of symbiotic traits.</title>
        <authorList>
            <person name="Miyauchi S."/>
            <person name="Kiss E."/>
            <person name="Kuo A."/>
            <person name="Drula E."/>
            <person name="Kohler A."/>
            <person name="Sanchez-Garcia M."/>
            <person name="Morin E."/>
            <person name="Andreopoulos B."/>
            <person name="Barry K.W."/>
            <person name="Bonito G."/>
            <person name="Buee M."/>
            <person name="Carver A."/>
            <person name="Chen C."/>
            <person name="Cichocki N."/>
            <person name="Clum A."/>
            <person name="Culley D."/>
            <person name="Crous P.W."/>
            <person name="Fauchery L."/>
            <person name="Girlanda M."/>
            <person name="Hayes R.D."/>
            <person name="Keri Z."/>
            <person name="LaButti K."/>
            <person name="Lipzen A."/>
            <person name="Lombard V."/>
            <person name="Magnuson J."/>
            <person name="Maillard F."/>
            <person name="Murat C."/>
            <person name="Nolan M."/>
            <person name="Ohm R.A."/>
            <person name="Pangilinan J."/>
            <person name="Pereira M.F."/>
            <person name="Perotto S."/>
            <person name="Peter M."/>
            <person name="Pfister S."/>
            <person name="Riley R."/>
            <person name="Sitrit Y."/>
            <person name="Stielow J.B."/>
            <person name="Szollosi G."/>
            <person name="Zifcakova L."/>
            <person name="Stursova M."/>
            <person name="Spatafora J.W."/>
            <person name="Tedersoo L."/>
            <person name="Vaario L.M."/>
            <person name="Yamada A."/>
            <person name="Yan M."/>
            <person name="Wang P."/>
            <person name="Xu J."/>
            <person name="Bruns T."/>
            <person name="Baldrian P."/>
            <person name="Vilgalys R."/>
            <person name="Dunand C."/>
            <person name="Henrissat B."/>
            <person name="Grigoriev I.V."/>
            <person name="Hibbett D."/>
            <person name="Nagy L.G."/>
            <person name="Martin F.M."/>
        </authorList>
    </citation>
    <scope>NUCLEOTIDE SEQUENCE</scope>
    <source>
        <strain evidence="3">Prilba</strain>
    </source>
</reference>
<dbReference type="OrthoDB" id="433924at2759"/>
<proteinExistence type="predicted"/>
<evidence type="ECO:0000259" key="2">
    <source>
        <dbReference type="PROSITE" id="PS50013"/>
    </source>
</evidence>
<protein>
    <recommendedName>
        <fullName evidence="2">Chromo domain-containing protein</fullName>
    </recommendedName>
</protein>
<evidence type="ECO:0000313" key="3">
    <source>
        <dbReference type="EMBL" id="KAF8467455.1"/>
    </source>
</evidence>
<dbReference type="AlphaFoldDB" id="A0A9P5JVV9"/>
<dbReference type="InterPro" id="IPR016197">
    <property type="entry name" value="Chromo-like_dom_sf"/>
</dbReference>
<dbReference type="SUPFAM" id="SSF54160">
    <property type="entry name" value="Chromo domain-like"/>
    <property type="match status" value="1"/>
</dbReference>
<feature type="region of interest" description="Disordered" evidence="1">
    <location>
        <begin position="1"/>
        <end position="25"/>
    </location>
</feature>
<evidence type="ECO:0000256" key="1">
    <source>
        <dbReference type="SAM" id="MobiDB-lite"/>
    </source>
</evidence>
<name>A0A9P5JVV9_9AGAM</name>
<accession>A0A9P5JVV9</accession>
<sequence length="452" mass="51255">MARFSATSTPSTSRSRTLTTKLDSRPGPGSIVDIAGRKLKLSPVIDTLFRWMTERHAIHQRRLAGQPWPWTDDPILRQHNFTNVFRIYDRVTQYVICNVIGKGDQDFHETCFRVILFRCFNRISTWELLSAHFGELTWREFNLAAYENVLYREYRQNNRLYGSSYILPAPELGGTSLDGSKVKANYANHLRLLKVMMESDLPGQLAQLSELSDAWERISLYPGMGLFLSFQLLLDLNMIPMLSFPEDWAICGPGALSCLVKIFGSEVKGVYGEALAWLHQTQDLHFARLGISRQRRPHIGSTHVLSLVDFEHSLCECDIYSRKAHPEIKGRRLHIAARRNFSANRPPPPSAVLPSGWSPVDDGVHARARTKRTAPPPVDPTDPDPAWSLSHIVKQASGPNGEMLYLVRYEGYGPEDDLWLFEADLADAPELLAQWQVFVERIDRCIAACRAA</sequence>
<reference evidence="3" key="1">
    <citation type="submission" date="2019-10" db="EMBL/GenBank/DDBJ databases">
        <authorList>
            <consortium name="DOE Joint Genome Institute"/>
            <person name="Kuo A."/>
            <person name="Miyauchi S."/>
            <person name="Kiss E."/>
            <person name="Drula E."/>
            <person name="Kohler A."/>
            <person name="Sanchez-Garcia M."/>
            <person name="Andreopoulos B."/>
            <person name="Barry K.W."/>
            <person name="Bonito G."/>
            <person name="Buee M."/>
            <person name="Carver A."/>
            <person name="Chen C."/>
            <person name="Cichocki N."/>
            <person name="Clum A."/>
            <person name="Culley D."/>
            <person name="Crous P.W."/>
            <person name="Fauchery L."/>
            <person name="Girlanda M."/>
            <person name="Hayes R."/>
            <person name="Keri Z."/>
            <person name="LaButti K."/>
            <person name="Lipzen A."/>
            <person name="Lombard V."/>
            <person name="Magnuson J."/>
            <person name="Maillard F."/>
            <person name="Morin E."/>
            <person name="Murat C."/>
            <person name="Nolan M."/>
            <person name="Ohm R."/>
            <person name="Pangilinan J."/>
            <person name="Pereira M."/>
            <person name="Perotto S."/>
            <person name="Peter M."/>
            <person name="Riley R."/>
            <person name="Sitrit Y."/>
            <person name="Stielow B."/>
            <person name="Szollosi G."/>
            <person name="Zifcakova L."/>
            <person name="Stursova M."/>
            <person name="Spatafora J.W."/>
            <person name="Tedersoo L."/>
            <person name="Vaario L.-M."/>
            <person name="Yamada A."/>
            <person name="Yan M."/>
            <person name="Wang P."/>
            <person name="Xu J."/>
            <person name="Bruns T."/>
            <person name="Baldrian P."/>
            <person name="Vilgalys R."/>
            <person name="Henrissat B."/>
            <person name="Grigoriev I.V."/>
            <person name="Hibbett D."/>
            <person name="Nagy L.G."/>
            <person name="Martin F.M."/>
        </authorList>
    </citation>
    <scope>NUCLEOTIDE SEQUENCE</scope>
    <source>
        <strain evidence="3">Prilba</strain>
    </source>
</reference>
<organism evidence="3 4">
    <name type="scientific">Russula ochroleuca</name>
    <dbReference type="NCBI Taxonomy" id="152965"/>
    <lineage>
        <taxon>Eukaryota</taxon>
        <taxon>Fungi</taxon>
        <taxon>Dikarya</taxon>
        <taxon>Basidiomycota</taxon>
        <taxon>Agaricomycotina</taxon>
        <taxon>Agaricomycetes</taxon>
        <taxon>Russulales</taxon>
        <taxon>Russulaceae</taxon>
        <taxon>Russula</taxon>
    </lineage>
</organism>
<dbReference type="Gene3D" id="2.40.50.40">
    <property type="match status" value="1"/>
</dbReference>
<evidence type="ECO:0000313" key="4">
    <source>
        <dbReference type="Proteomes" id="UP000759537"/>
    </source>
</evidence>
<dbReference type="InterPro" id="IPR000953">
    <property type="entry name" value="Chromo/chromo_shadow_dom"/>
</dbReference>
<gene>
    <name evidence="3" type="ORF">DFH94DRAFT_295704</name>
</gene>
<feature type="compositionally biased region" description="Low complexity" evidence="1">
    <location>
        <begin position="1"/>
        <end position="21"/>
    </location>
</feature>
<keyword evidence="4" id="KW-1185">Reference proteome</keyword>